<reference evidence="3" key="1">
    <citation type="submission" date="2016-10" db="EMBL/GenBank/DDBJ databases">
        <authorList>
            <person name="Varghese N."/>
            <person name="Submissions S."/>
        </authorList>
    </citation>
    <scope>NUCLEOTIDE SEQUENCE [LARGE SCALE GENOMIC DNA]</scope>
    <source>
        <strain evidence="3">CGMCC 4.7038</strain>
    </source>
</reference>
<dbReference type="InterPro" id="IPR017946">
    <property type="entry name" value="PLC-like_Pdiesterase_TIM-brl"/>
</dbReference>
<dbReference type="STRING" id="1144548.SAMN05443287_10266"/>
<proteinExistence type="predicted"/>
<evidence type="ECO:0000259" key="1">
    <source>
        <dbReference type="PROSITE" id="PS51704"/>
    </source>
</evidence>
<dbReference type="PANTHER" id="PTHR43805">
    <property type="entry name" value="GLYCEROPHOSPHORYL DIESTER PHOSPHODIESTERASE"/>
    <property type="match status" value="1"/>
</dbReference>
<keyword evidence="3" id="KW-1185">Reference proteome</keyword>
<feature type="domain" description="GP-PDE" evidence="1">
    <location>
        <begin position="58"/>
        <end position="292"/>
    </location>
</feature>
<dbReference type="AlphaFoldDB" id="A0A1H6U1F1"/>
<evidence type="ECO:0000313" key="3">
    <source>
        <dbReference type="Proteomes" id="UP000198707"/>
    </source>
</evidence>
<dbReference type="CDD" id="cd08561">
    <property type="entry name" value="GDPD_cytoplasmic_ScUgpQ2_like"/>
    <property type="match status" value="1"/>
</dbReference>
<dbReference type="Pfam" id="PF03009">
    <property type="entry name" value="GDPD"/>
    <property type="match status" value="1"/>
</dbReference>
<dbReference type="EMBL" id="FNYV01000002">
    <property type="protein sequence ID" value="SEI86113.1"/>
    <property type="molecule type" value="Genomic_DNA"/>
</dbReference>
<dbReference type="Gene3D" id="3.20.20.190">
    <property type="entry name" value="Phosphatidylinositol (PI) phosphodiesterase"/>
    <property type="match status" value="1"/>
</dbReference>
<sequence>MVPATAGMVIVTVRYSAVGADRRVAAPRRRPVARRSPAPGILPGVAPTAHPYLDAPAPLAFAHRGGAADGDENTTAAFARAIDLGYRYVETDVHGTADGVAVVFHDDTLERVTGQRGRVGGLRWVDLASVRVGGSAVVPRLDEVLDAWPQVRFNIDVKSDRGVAPTVATVARAGAGERVLLASFSDKRLARMRALTHGRVATSLGVRGVARLRWASLTGRPVRLPPSVVAAQVPVRYGRVPLVDRRFLQMAHRLGLQVHVWTIDEPTEMHELLDLGVDGIMTDHVGVLRDVYRSRGHWAA</sequence>
<protein>
    <submittedName>
        <fullName evidence="2">Glycerophosphoryl diester phosphodiesterase</fullName>
    </submittedName>
</protein>
<dbReference type="SUPFAM" id="SSF51695">
    <property type="entry name" value="PLC-like phosphodiesterases"/>
    <property type="match status" value="1"/>
</dbReference>
<gene>
    <name evidence="2" type="ORF">SAMN05443287_10266</name>
</gene>
<organism evidence="2 3">
    <name type="scientific">Micromonospora phaseoli</name>
    <dbReference type="NCBI Taxonomy" id="1144548"/>
    <lineage>
        <taxon>Bacteria</taxon>
        <taxon>Bacillati</taxon>
        <taxon>Actinomycetota</taxon>
        <taxon>Actinomycetes</taxon>
        <taxon>Micromonosporales</taxon>
        <taxon>Micromonosporaceae</taxon>
        <taxon>Micromonospora</taxon>
    </lineage>
</organism>
<evidence type="ECO:0000313" key="2">
    <source>
        <dbReference type="EMBL" id="SEI86113.1"/>
    </source>
</evidence>
<dbReference type="PROSITE" id="PS51704">
    <property type="entry name" value="GP_PDE"/>
    <property type="match status" value="1"/>
</dbReference>
<dbReference type="Proteomes" id="UP000198707">
    <property type="component" value="Unassembled WGS sequence"/>
</dbReference>
<dbReference type="GO" id="GO:0008081">
    <property type="term" value="F:phosphoric diester hydrolase activity"/>
    <property type="evidence" value="ECO:0007669"/>
    <property type="project" value="InterPro"/>
</dbReference>
<dbReference type="GO" id="GO:0006629">
    <property type="term" value="P:lipid metabolic process"/>
    <property type="evidence" value="ECO:0007669"/>
    <property type="project" value="InterPro"/>
</dbReference>
<name>A0A1H6U1F1_9ACTN</name>
<accession>A0A1H6U1F1</accession>
<dbReference type="PANTHER" id="PTHR43805:SF1">
    <property type="entry name" value="GP-PDE DOMAIN-CONTAINING PROTEIN"/>
    <property type="match status" value="1"/>
</dbReference>
<dbReference type="InterPro" id="IPR030395">
    <property type="entry name" value="GP_PDE_dom"/>
</dbReference>
<dbReference type="PROSITE" id="PS50007">
    <property type="entry name" value="PIPLC_X_DOMAIN"/>
    <property type="match status" value="1"/>
</dbReference>